<dbReference type="InterPro" id="IPR035965">
    <property type="entry name" value="PAS-like_dom_sf"/>
</dbReference>
<name>A0ABU0HY72_9HYPH</name>
<accession>A0ABU0HY72</accession>
<dbReference type="EMBL" id="JAUSVP010000004">
    <property type="protein sequence ID" value="MDQ0447275.1"/>
    <property type="molecule type" value="Genomic_DNA"/>
</dbReference>
<dbReference type="Gene3D" id="3.30.450.20">
    <property type="entry name" value="PAS domain"/>
    <property type="match status" value="1"/>
</dbReference>
<gene>
    <name evidence="1" type="ORF">QO012_001771</name>
</gene>
<dbReference type="Proteomes" id="UP001231124">
    <property type="component" value="Unassembled WGS sequence"/>
</dbReference>
<proteinExistence type="predicted"/>
<reference evidence="1 2" key="1">
    <citation type="submission" date="2023-07" db="EMBL/GenBank/DDBJ databases">
        <title>Genomic Encyclopedia of Type Strains, Phase IV (KMG-IV): sequencing the most valuable type-strain genomes for metagenomic binning, comparative biology and taxonomic classification.</title>
        <authorList>
            <person name="Goeker M."/>
        </authorList>
    </citation>
    <scope>NUCLEOTIDE SEQUENCE [LARGE SCALE GENOMIC DNA]</scope>
    <source>
        <strain evidence="1 2">DSM 19013</strain>
    </source>
</reference>
<dbReference type="SUPFAM" id="SSF55785">
    <property type="entry name" value="PYP-like sensor domain (PAS domain)"/>
    <property type="match status" value="1"/>
</dbReference>
<comment type="caution">
    <text evidence="1">The sequence shown here is derived from an EMBL/GenBank/DDBJ whole genome shotgun (WGS) entry which is preliminary data.</text>
</comment>
<organism evidence="1 2">
    <name type="scientific">Methylobacterium aerolatum</name>
    <dbReference type="NCBI Taxonomy" id="418708"/>
    <lineage>
        <taxon>Bacteria</taxon>
        <taxon>Pseudomonadati</taxon>
        <taxon>Pseudomonadota</taxon>
        <taxon>Alphaproteobacteria</taxon>
        <taxon>Hyphomicrobiales</taxon>
        <taxon>Methylobacteriaceae</taxon>
        <taxon>Methylobacterium</taxon>
    </lineage>
</organism>
<evidence type="ECO:0000313" key="1">
    <source>
        <dbReference type="EMBL" id="MDQ0447275.1"/>
    </source>
</evidence>
<evidence type="ECO:0000313" key="2">
    <source>
        <dbReference type="Proteomes" id="UP001231124"/>
    </source>
</evidence>
<protein>
    <submittedName>
        <fullName evidence="1">Uncharacterized protein</fullName>
    </submittedName>
</protein>
<keyword evidence="2" id="KW-1185">Reference proteome</keyword>
<sequence length="150" mass="16671">MARYVDAVVPEDRTALEEKLTQVRTLGGMYVIEFRTRPTPTDLCWVLARGRYERNQSTGAMTGRGIIIDITESKMDGQAEDRALFFAPRAEGPSLNHVAALTLEARQEIDDLGEKEGSPLRRAVDALLWAVGRAITAAQDGLKRSRRTIN</sequence>